<comment type="caution">
    <text evidence="1">The sequence shown here is derived from an EMBL/GenBank/DDBJ whole genome shotgun (WGS) entry which is preliminary data.</text>
</comment>
<protein>
    <submittedName>
        <fullName evidence="1">DUF3842 family protein</fullName>
    </submittedName>
</protein>
<evidence type="ECO:0000313" key="2">
    <source>
        <dbReference type="Proteomes" id="UP000603434"/>
    </source>
</evidence>
<proteinExistence type="predicted"/>
<accession>A0A8J6NN93</accession>
<organism evidence="1 2">
    <name type="scientific">Candidatus Desulfatibia profunda</name>
    <dbReference type="NCBI Taxonomy" id="2841695"/>
    <lineage>
        <taxon>Bacteria</taxon>
        <taxon>Pseudomonadati</taxon>
        <taxon>Thermodesulfobacteriota</taxon>
        <taxon>Desulfobacteria</taxon>
        <taxon>Desulfobacterales</taxon>
        <taxon>Desulfobacterales incertae sedis</taxon>
        <taxon>Candidatus Desulfatibia</taxon>
    </lineage>
</organism>
<gene>
    <name evidence="1" type="ORF">H8E23_08205</name>
</gene>
<sequence>MVSYTKRICVIDGQGGGIGSTVIKKLKELLGETVEIIALGTNAIATAQMLKAKANRGASGENAIVQTAGKVDVIIGTVAIIMAHSMMGEVTPKMAEAVAASPAKKLLIPLSQENVEIVGISYIPLPHLIENLIEEKLKDFCQGPSTGKDCHV</sequence>
<dbReference type="EMBL" id="JACNJH010000131">
    <property type="protein sequence ID" value="MBC8361364.1"/>
    <property type="molecule type" value="Genomic_DNA"/>
</dbReference>
<dbReference type="AlphaFoldDB" id="A0A8J6NN93"/>
<dbReference type="Proteomes" id="UP000603434">
    <property type="component" value="Unassembled WGS sequence"/>
</dbReference>
<dbReference type="InterPro" id="IPR024208">
    <property type="entry name" value="DUF3842"/>
</dbReference>
<evidence type="ECO:0000313" key="1">
    <source>
        <dbReference type="EMBL" id="MBC8361364.1"/>
    </source>
</evidence>
<name>A0A8J6NN93_9BACT</name>
<reference evidence="1 2" key="1">
    <citation type="submission" date="2020-08" db="EMBL/GenBank/DDBJ databases">
        <title>Bridging the membrane lipid divide: bacteria of the FCB group superphylum have the potential to synthesize archaeal ether lipids.</title>
        <authorList>
            <person name="Villanueva L."/>
            <person name="Von Meijenfeldt F.A.B."/>
            <person name="Westbye A.B."/>
            <person name="Yadav S."/>
            <person name="Hopmans E.C."/>
            <person name="Dutilh B.E."/>
            <person name="Sinninghe Damste J.S."/>
        </authorList>
    </citation>
    <scope>NUCLEOTIDE SEQUENCE [LARGE SCALE GENOMIC DNA]</scope>
    <source>
        <strain evidence="1">NIOZ-UU30</strain>
    </source>
</reference>
<dbReference type="Pfam" id="PF12953">
    <property type="entry name" value="DUF3842"/>
    <property type="match status" value="1"/>
</dbReference>